<sequence length="80" mass="8629">MRIVIEFYRTRGTDDAHAVVGRETMEAADLDDAMELARQLSQTLAMPQRPDAMTITGVTGAVLYTGALDAEATNEGPSRS</sequence>
<protein>
    <submittedName>
        <fullName evidence="1">Uncharacterized protein</fullName>
    </submittedName>
</protein>
<gene>
    <name evidence="1" type="ORF">GN330_06830</name>
</gene>
<organism evidence="1 2">
    <name type="scientific">Nitratireductor arenosus</name>
    <dbReference type="NCBI Taxonomy" id="2682096"/>
    <lineage>
        <taxon>Bacteria</taxon>
        <taxon>Pseudomonadati</taxon>
        <taxon>Pseudomonadota</taxon>
        <taxon>Alphaproteobacteria</taxon>
        <taxon>Hyphomicrobiales</taxon>
        <taxon>Phyllobacteriaceae</taxon>
        <taxon>Nitratireductor</taxon>
    </lineage>
</organism>
<reference evidence="1 2" key="1">
    <citation type="submission" date="2019-12" db="EMBL/GenBank/DDBJ databases">
        <title>Nitratireductor arenosus sp. nov., Isolated from sea sand, Jeju island, South Korea.</title>
        <authorList>
            <person name="Kim W."/>
        </authorList>
    </citation>
    <scope>NUCLEOTIDE SEQUENCE [LARGE SCALE GENOMIC DNA]</scope>
    <source>
        <strain evidence="1 2">CAU 1489</strain>
    </source>
</reference>
<evidence type="ECO:0000313" key="1">
    <source>
        <dbReference type="EMBL" id="MVA96963.1"/>
    </source>
</evidence>
<dbReference type="Proteomes" id="UP000463224">
    <property type="component" value="Unassembled WGS sequence"/>
</dbReference>
<dbReference type="AlphaFoldDB" id="A0A844QFY7"/>
<keyword evidence="2" id="KW-1185">Reference proteome</keyword>
<dbReference type="EMBL" id="WPHG01000001">
    <property type="protein sequence ID" value="MVA96963.1"/>
    <property type="molecule type" value="Genomic_DNA"/>
</dbReference>
<comment type="caution">
    <text evidence="1">The sequence shown here is derived from an EMBL/GenBank/DDBJ whole genome shotgun (WGS) entry which is preliminary data.</text>
</comment>
<name>A0A844QFY7_9HYPH</name>
<dbReference type="RefSeq" id="WP_156711850.1">
    <property type="nucleotide sequence ID" value="NZ_WPHG01000001.1"/>
</dbReference>
<evidence type="ECO:0000313" key="2">
    <source>
        <dbReference type="Proteomes" id="UP000463224"/>
    </source>
</evidence>
<proteinExistence type="predicted"/>
<accession>A0A844QFY7</accession>